<evidence type="ECO:0000313" key="3">
    <source>
        <dbReference type="Proteomes" id="UP000290289"/>
    </source>
</evidence>
<keyword evidence="1" id="KW-1133">Transmembrane helix</keyword>
<feature type="transmembrane region" description="Helical" evidence="1">
    <location>
        <begin position="218"/>
        <end position="238"/>
    </location>
</feature>
<keyword evidence="3" id="KW-1185">Reference proteome</keyword>
<protein>
    <submittedName>
        <fullName evidence="2">Uncharacterized protein</fullName>
    </submittedName>
</protein>
<evidence type="ECO:0000313" key="2">
    <source>
        <dbReference type="EMBL" id="RXH71855.1"/>
    </source>
</evidence>
<name>A0A498HQJ0_MALDO</name>
<dbReference type="STRING" id="3750.A0A498HQJ0"/>
<sequence>MRENQTPLKDQSRPAKLVTPVPKKKVRFRNLPHLNVRFRLTFLTLRALWQIPKKSLNTVFSAVSEDEPVENFKLSVDYTPVSANSNVSVDFTPSSVISDVDFTESLILMPDPPFSASSETLFQCDLSLSPEASVNKDGPGNVSLSTGKSCEFDGSNFGSVEADIVARFLRQARTQVLNSELDTKSKKILDALVEIVIEELHTSPAERDRVAELLSAKAYITMACFLFWIIALAVWVFSSGGRSTFHGPLPT</sequence>
<accession>A0A498HQJ0</accession>
<organism evidence="2 3">
    <name type="scientific">Malus domestica</name>
    <name type="common">Apple</name>
    <name type="synonym">Pyrus malus</name>
    <dbReference type="NCBI Taxonomy" id="3750"/>
    <lineage>
        <taxon>Eukaryota</taxon>
        <taxon>Viridiplantae</taxon>
        <taxon>Streptophyta</taxon>
        <taxon>Embryophyta</taxon>
        <taxon>Tracheophyta</taxon>
        <taxon>Spermatophyta</taxon>
        <taxon>Magnoliopsida</taxon>
        <taxon>eudicotyledons</taxon>
        <taxon>Gunneridae</taxon>
        <taxon>Pentapetalae</taxon>
        <taxon>rosids</taxon>
        <taxon>fabids</taxon>
        <taxon>Rosales</taxon>
        <taxon>Rosaceae</taxon>
        <taxon>Amygdaloideae</taxon>
        <taxon>Maleae</taxon>
        <taxon>Malus</taxon>
    </lineage>
</organism>
<keyword evidence="1" id="KW-0812">Transmembrane</keyword>
<comment type="caution">
    <text evidence="2">The sequence shown here is derived from an EMBL/GenBank/DDBJ whole genome shotgun (WGS) entry which is preliminary data.</text>
</comment>
<dbReference type="AlphaFoldDB" id="A0A498HQJ0"/>
<dbReference type="Proteomes" id="UP000290289">
    <property type="component" value="Chromosome 16"/>
</dbReference>
<evidence type="ECO:0000256" key="1">
    <source>
        <dbReference type="SAM" id="Phobius"/>
    </source>
</evidence>
<gene>
    <name evidence="2" type="ORF">DVH24_025356</name>
</gene>
<reference evidence="2 3" key="1">
    <citation type="submission" date="2018-10" db="EMBL/GenBank/DDBJ databases">
        <title>A high-quality apple genome assembly.</title>
        <authorList>
            <person name="Hu J."/>
        </authorList>
    </citation>
    <scope>NUCLEOTIDE SEQUENCE [LARGE SCALE GENOMIC DNA]</scope>
    <source>
        <strain evidence="3">cv. HFTH1</strain>
        <tissue evidence="2">Young leaf</tissue>
    </source>
</reference>
<proteinExistence type="predicted"/>
<dbReference type="EMBL" id="RDQH01000342">
    <property type="protein sequence ID" value="RXH71855.1"/>
    <property type="molecule type" value="Genomic_DNA"/>
</dbReference>
<keyword evidence="1" id="KW-0472">Membrane</keyword>